<evidence type="ECO:0000256" key="1">
    <source>
        <dbReference type="ARBA" id="ARBA00023125"/>
    </source>
</evidence>
<keyword evidence="1" id="KW-0238">DNA-binding</keyword>
<dbReference type="CDD" id="cd00093">
    <property type="entry name" value="HTH_XRE"/>
    <property type="match status" value="1"/>
</dbReference>
<dbReference type="PROSITE" id="PS50943">
    <property type="entry name" value="HTH_CROC1"/>
    <property type="match status" value="1"/>
</dbReference>
<name>A0A5P3ATK3_PHOVU</name>
<dbReference type="AlphaFoldDB" id="A0A5P3ATK3"/>
<dbReference type="Pfam" id="PF01381">
    <property type="entry name" value="HTH_3"/>
    <property type="match status" value="1"/>
</dbReference>
<dbReference type="GeneID" id="92988625"/>
<feature type="domain" description="HTH cro/C1-type" evidence="2">
    <location>
        <begin position="7"/>
        <end position="61"/>
    </location>
</feature>
<gene>
    <name evidence="4" type="ORF">GAZ06_00580</name>
    <name evidence="3" type="ORF">GAZ09_00580</name>
    <name evidence="5" type="ORF">VIC01_02042</name>
</gene>
<dbReference type="Proteomes" id="UP000483142">
    <property type="component" value="Unassembled WGS sequence"/>
</dbReference>
<evidence type="ECO:0000313" key="6">
    <source>
        <dbReference type="Proteomes" id="UP000326091"/>
    </source>
</evidence>
<dbReference type="PANTHER" id="PTHR46558:SF11">
    <property type="entry name" value="HTH-TYPE TRANSCRIPTIONAL REGULATOR XRE"/>
    <property type="match status" value="1"/>
</dbReference>
<reference evidence="5 6" key="2">
    <citation type="submission" date="2019-09" db="EMBL/GenBank/DDBJ databases">
        <title>Commensal-derived Metabolites Govern Vibrio cholerae Pathogenesis in Host.</title>
        <authorList>
            <person name="Yoon S.S."/>
            <person name="Yoon M.Y."/>
        </authorList>
    </citation>
    <scope>NUCLEOTIDE SEQUENCE [LARGE SCALE GENOMIC DNA]</scope>
    <source>
        <strain evidence="5 6">VIC01</strain>
    </source>
</reference>
<dbReference type="EMBL" id="WDBY01000001">
    <property type="protein sequence ID" value="KAB6481889.1"/>
    <property type="molecule type" value="Genomic_DNA"/>
</dbReference>
<dbReference type="SUPFAM" id="SSF47413">
    <property type="entry name" value="lambda repressor-like DNA-binding domains"/>
    <property type="match status" value="1"/>
</dbReference>
<dbReference type="EMBL" id="CP043529">
    <property type="protein sequence ID" value="QEW36490.1"/>
    <property type="molecule type" value="Genomic_DNA"/>
</dbReference>
<evidence type="ECO:0000313" key="8">
    <source>
        <dbReference type="Proteomes" id="UP000483142"/>
    </source>
</evidence>
<evidence type="ECO:0000313" key="7">
    <source>
        <dbReference type="Proteomes" id="UP000468344"/>
    </source>
</evidence>
<dbReference type="GO" id="GO:0003677">
    <property type="term" value="F:DNA binding"/>
    <property type="evidence" value="ECO:0007669"/>
    <property type="project" value="UniProtKB-KW"/>
</dbReference>
<proteinExistence type="predicted"/>
<dbReference type="SMART" id="SM00530">
    <property type="entry name" value="HTH_XRE"/>
    <property type="match status" value="1"/>
</dbReference>
<evidence type="ECO:0000259" key="2">
    <source>
        <dbReference type="PROSITE" id="PS50943"/>
    </source>
</evidence>
<dbReference type="Proteomes" id="UP000326091">
    <property type="component" value="Chromosome"/>
</dbReference>
<dbReference type="InterPro" id="IPR010982">
    <property type="entry name" value="Lambda_DNA-bd_dom_sf"/>
</dbReference>
<dbReference type="Proteomes" id="UP000468344">
    <property type="component" value="Unassembled WGS sequence"/>
</dbReference>
<evidence type="ECO:0000313" key="3">
    <source>
        <dbReference type="EMBL" id="KAB6457370.1"/>
    </source>
</evidence>
<protein>
    <submittedName>
        <fullName evidence="3">Helix-turn-helix transcriptional regulator</fullName>
    </submittedName>
</protein>
<dbReference type="RefSeq" id="WP_004295655.1">
    <property type="nucleotide sequence ID" value="NZ_CAXTGH010000007.1"/>
</dbReference>
<dbReference type="InterPro" id="IPR001387">
    <property type="entry name" value="Cro/C1-type_HTH"/>
</dbReference>
<evidence type="ECO:0000313" key="5">
    <source>
        <dbReference type="EMBL" id="QEW36490.1"/>
    </source>
</evidence>
<dbReference type="Gene3D" id="1.10.260.40">
    <property type="entry name" value="lambda repressor-like DNA-binding domains"/>
    <property type="match status" value="1"/>
</dbReference>
<reference evidence="7 8" key="1">
    <citation type="journal article" date="2019" name="Nat. Med.">
        <title>A library of human gut bacterial isolates paired with longitudinal multiomics data enables mechanistic microbiome research.</title>
        <authorList>
            <person name="Poyet M."/>
            <person name="Groussin M."/>
            <person name="Gibbons S.M."/>
            <person name="Avila-Pacheco J."/>
            <person name="Jiang X."/>
            <person name="Kearney S.M."/>
            <person name="Perrotta A.R."/>
            <person name="Berdy B."/>
            <person name="Zhao S."/>
            <person name="Lieberman T.D."/>
            <person name="Swanson P.K."/>
            <person name="Smith M."/>
            <person name="Roesemann S."/>
            <person name="Alexander J.E."/>
            <person name="Rich S.A."/>
            <person name="Livny J."/>
            <person name="Vlamakis H."/>
            <person name="Clish C."/>
            <person name="Bullock K."/>
            <person name="Deik A."/>
            <person name="Scott J."/>
            <person name="Pierce K.A."/>
            <person name="Xavier R.J."/>
            <person name="Alm E.J."/>
        </authorList>
    </citation>
    <scope>NUCLEOTIDE SEQUENCE [LARGE SCALE GENOMIC DNA]</scope>
    <source>
        <strain evidence="4 7">BIOML-A140</strain>
        <strain evidence="3 8">BIOML-A141</strain>
    </source>
</reference>
<organism evidence="5 6">
    <name type="scientific">Phocaeicola vulgatus</name>
    <name type="common">Bacteroides vulgatus</name>
    <dbReference type="NCBI Taxonomy" id="821"/>
    <lineage>
        <taxon>Bacteria</taxon>
        <taxon>Pseudomonadati</taxon>
        <taxon>Bacteroidota</taxon>
        <taxon>Bacteroidia</taxon>
        <taxon>Bacteroidales</taxon>
        <taxon>Bacteroidaceae</taxon>
        <taxon>Phocaeicola</taxon>
    </lineage>
</organism>
<evidence type="ECO:0000313" key="4">
    <source>
        <dbReference type="EMBL" id="KAB6481889.1"/>
    </source>
</evidence>
<sequence>MDIGNAIKLLRKRKDISQKELSNLCGISANALCSIESGGTFPSKSTIAKICNALKIPESYLLLFSISEEDIPENKRILYKTLCESIKEDLIQNL</sequence>
<dbReference type="PANTHER" id="PTHR46558">
    <property type="entry name" value="TRACRIPTIONAL REGULATORY PROTEIN-RELATED-RELATED"/>
    <property type="match status" value="1"/>
</dbReference>
<dbReference type="EMBL" id="WDBZ01000001">
    <property type="protein sequence ID" value="KAB6457370.1"/>
    <property type="molecule type" value="Genomic_DNA"/>
</dbReference>
<accession>A0A5P3ATK3</accession>